<gene>
    <name evidence="4" type="ORF">E2R65_02855</name>
    <name evidence="3" type="ORF">GGR35_000419</name>
</gene>
<evidence type="ECO:0000313" key="6">
    <source>
        <dbReference type="Proteomes" id="UP000583101"/>
    </source>
</evidence>
<dbReference type="Proteomes" id="UP000297248">
    <property type="component" value="Unassembled WGS sequence"/>
</dbReference>
<keyword evidence="2" id="KW-0812">Transmembrane</keyword>
<dbReference type="RefSeq" id="WP_134334958.1">
    <property type="nucleotide sequence ID" value="NZ_BMCZ01000001.1"/>
</dbReference>
<keyword evidence="6" id="KW-1185">Reference proteome</keyword>
<organism evidence="4 5">
    <name type="scientific">Mucilaginibacter phyllosphaerae</name>
    <dbReference type="NCBI Taxonomy" id="1812349"/>
    <lineage>
        <taxon>Bacteria</taxon>
        <taxon>Pseudomonadati</taxon>
        <taxon>Bacteroidota</taxon>
        <taxon>Sphingobacteriia</taxon>
        <taxon>Sphingobacteriales</taxon>
        <taxon>Sphingobacteriaceae</taxon>
        <taxon>Mucilaginibacter</taxon>
    </lineage>
</organism>
<evidence type="ECO:0000313" key="3">
    <source>
        <dbReference type="EMBL" id="MBB3967833.1"/>
    </source>
</evidence>
<keyword evidence="2" id="KW-0472">Membrane</keyword>
<sequence length="474" mass="51171">MNEQFDKKLSNRIRQVFDHYEHPGADAGWAQLKKQLPAKERRNKVAWLWWSSAAAIAVVFLGLGIWYNNAGTAINNMAVKHAAKQKQQPLTDHAKTNTGSSIKGAPLHADSNQPVIAQNTTPAFNRTIVIPAYTKPTYMSSSAANGSNSKPYAQHANPIGHPQPVFNNTQQTVIAQTKPGITTIADSPKIAVNIAAQQQIAHNSQPDSIGVKSFSKNTATPNNIVKQKSVKNINDMLAENNLHLSKNTTTADKQAAKKVNFSIYAATYFNYAEGSSSQINAGAGITSDFRLSKNLKLSTGVALAQNSLSYTSNAPATSAAKNMVAAAPALKQEALFATSAVLPIFKNYNASLVGLDIPINIKYEFNPQKNDTYVSAGLSSGTFINENYTYNYTYGNGASPNSNGEDQQTTRNSFNSFYFGKTLNLSFGVGYPVGGNRLIVEPFVKYPLGGLGAQDIRFGAGGVNLKFSFKTQKK</sequence>
<dbReference type="EMBL" id="SNQG01000001">
    <property type="protein sequence ID" value="TEW69123.1"/>
    <property type="molecule type" value="Genomic_DNA"/>
</dbReference>
<evidence type="ECO:0000256" key="2">
    <source>
        <dbReference type="SAM" id="Phobius"/>
    </source>
</evidence>
<name>A0A4Y8AJD0_9SPHI</name>
<evidence type="ECO:0000313" key="4">
    <source>
        <dbReference type="EMBL" id="TEW69123.1"/>
    </source>
</evidence>
<keyword evidence="2" id="KW-1133">Transmembrane helix</keyword>
<dbReference type="OrthoDB" id="1419682at2"/>
<dbReference type="Proteomes" id="UP000583101">
    <property type="component" value="Unassembled WGS sequence"/>
</dbReference>
<evidence type="ECO:0000313" key="5">
    <source>
        <dbReference type="Proteomes" id="UP000297248"/>
    </source>
</evidence>
<dbReference type="EMBL" id="JACIEG010000001">
    <property type="protein sequence ID" value="MBB3967833.1"/>
    <property type="molecule type" value="Genomic_DNA"/>
</dbReference>
<reference evidence="3 6" key="3">
    <citation type="submission" date="2020-08" db="EMBL/GenBank/DDBJ databases">
        <title>Genomic Encyclopedia of Type Strains, Phase IV (KMG-IV): sequencing the most valuable type-strain genomes for metagenomic binning, comparative biology and taxonomic classification.</title>
        <authorList>
            <person name="Goeker M."/>
        </authorList>
    </citation>
    <scope>NUCLEOTIDE SEQUENCE [LARGE SCALE GENOMIC DNA]</scope>
    <source>
        <strain evidence="3 6">DSM 100995</strain>
    </source>
</reference>
<reference evidence="4" key="2">
    <citation type="submission" date="2019-03" db="EMBL/GenBank/DDBJ databases">
        <authorList>
            <person name="Yan Y.-Q."/>
            <person name="Du Z.-J."/>
        </authorList>
    </citation>
    <scope>NUCLEOTIDE SEQUENCE</scope>
    <source>
        <strain evidence="4">PP-F2FG21</strain>
    </source>
</reference>
<feature type="compositionally biased region" description="Polar residues" evidence="1">
    <location>
        <begin position="141"/>
        <end position="151"/>
    </location>
</feature>
<accession>A0A4Y8AJD0</accession>
<reference evidence="4 5" key="1">
    <citation type="journal article" date="2016" name="Int. J. Syst. Evol. Microbiol.">
        <title>Proposal of Mucilaginibacter phyllosphaerae sp. nov. isolated from the phyllosphere of Galium album.</title>
        <authorList>
            <person name="Aydogan E.L."/>
            <person name="Busse H.J."/>
            <person name="Moser G."/>
            <person name="Muller C."/>
            <person name="Kampfer P."/>
            <person name="Glaeser S.P."/>
        </authorList>
    </citation>
    <scope>NUCLEOTIDE SEQUENCE [LARGE SCALE GENOMIC DNA]</scope>
    <source>
        <strain evidence="4 5">PP-F2FG21</strain>
    </source>
</reference>
<evidence type="ECO:0000256" key="1">
    <source>
        <dbReference type="SAM" id="MobiDB-lite"/>
    </source>
</evidence>
<feature type="region of interest" description="Disordered" evidence="1">
    <location>
        <begin position="84"/>
        <end position="108"/>
    </location>
</feature>
<feature type="region of interest" description="Disordered" evidence="1">
    <location>
        <begin position="141"/>
        <end position="160"/>
    </location>
</feature>
<comment type="caution">
    <text evidence="4">The sequence shown here is derived from an EMBL/GenBank/DDBJ whole genome shotgun (WGS) entry which is preliminary data.</text>
</comment>
<evidence type="ECO:0008006" key="7">
    <source>
        <dbReference type="Google" id="ProtNLM"/>
    </source>
</evidence>
<protein>
    <recommendedName>
        <fullName evidence="7">Outer membrane protein beta-barrel domain-containing protein</fullName>
    </recommendedName>
</protein>
<proteinExistence type="predicted"/>
<feature type="compositionally biased region" description="Polar residues" evidence="1">
    <location>
        <begin position="85"/>
        <end position="101"/>
    </location>
</feature>
<feature type="transmembrane region" description="Helical" evidence="2">
    <location>
        <begin position="47"/>
        <end position="67"/>
    </location>
</feature>
<dbReference type="AlphaFoldDB" id="A0A4Y8AJD0"/>